<organism evidence="2 3">
    <name type="scientific">Streptomyces hebeiensis</name>
    <dbReference type="NCBI Taxonomy" id="229486"/>
    <lineage>
        <taxon>Bacteria</taxon>
        <taxon>Bacillati</taxon>
        <taxon>Actinomycetota</taxon>
        <taxon>Actinomycetes</taxon>
        <taxon>Kitasatosporales</taxon>
        <taxon>Streptomycetaceae</taxon>
        <taxon>Streptomyces</taxon>
    </lineage>
</organism>
<dbReference type="PANTHER" id="PTHR40257">
    <property type="match status" value="1"/>
</dbReference>
<dbReference type="InterPro" id="IPR010753">
    <property type="entry name" value="DUF1330"/>
</dbReference>
<dbReference type="RefSeq" id="WP_344282116.1">
    <property type="nucleotide sequence ID" value="NZ_BAAAKV010000060.1"/>
</dbReference>
<evidence type="ECO:0000313" key="2">
    <source>
        <dbReference type="EMBL" id="GAA1190232.1"/>
    </source>
</evidence>
<dbReference type="EMBL" id="BAAAKV010000060">
    <property type="protein sequence ID" value="GAA1190232.1"/>
    <property type="molecule type" value="Genomic_DNA"/>
</dbReference>
<dbReference type="PANTHER" id="PTHR40257:SF1">
    <property type="entry name" value="DUF1330 DOMAIN-CONTAINING PROTEIN"/>
    <property type="match status" value="1"/>
</dbReference>
<keyword evidence="3" id="KW-1185">Reference proteome</keyword>
<proteinExistence type="predicted"/>
<name>A0ABP4FQI6_9ACTN</name>
<sequence>MSTNKYVTVGASHSPRFLEVPLIEIDDRELDVLLSEDPGGPVVMLNLLRFRPDGGRESYQRYAEALRGSVSSRYGVTVEYAGDGGRALVAEKGQAWDMVLLVRYPNRRAFADMIRDPDYREISHLRDEALVESVLQPTVPSGV</sequence>
<reference evidence="3" key="1">
    <citation type="journal article" date="2019" name="Int. J. Syst. Evol. Microbiol.">
        <title>The Global Catalogue of Microorganisms (GCM) 10K type strain sequencing project: providing services to taxonomists for standard genome sequencing and annotation.</title>
        <authorList>
            <consortium name="The Broad Institute Genomics Platform"/>
            <consortium name="The Broad Institute Genome Sequencing Center for Infectious Disease"/>
            <person name="Wu L."/>
            <person name="Ma J."/>
        </authorList>
    </citation>
    <scope>NUCLEOTIDE SEQUENCE [LARGE SCALE GENOMIC DNA]</scope>
    <source>
        <strain evidence="3">JCM 12696</strain>
    </source>
</reference>
<evidence type="ECO:0000259" key="1">
    <source>
        <dbReference type="Pfam" id="PF07045"/>
    </source>
</evidence>
<evidence type="ECO:0000313" key="3">
    <source>
        <dbReference type="Proteomes" id="UP001501371"/>
    </source>
</evidence>
<dbReference type="Gene3D" id="3.30.70.100">
    <property type="match status" value="1"/>
</dbReference>
<dbReference type="SUPFAM" id="SSF54909">
    <property type="entry name" value="Dimeric alpha+beta barrel"/>
    <property type="match status" value="1"/>
</dbReference>
<dbReference type="InterPro" id="IPR011008">
    <property type="entry name" value="Dimeric_a/b-barrel"/>
</dbReference>
<dbReference type="Proteomes" id="UP001501371">
    <property type="component" value="Unassembled WGS sequence"/>
</dbReference>
<gene>
    <name evidence="2" type="ORF">GCM10009654_54690</name>
</gene>
<feature type="domain" description="DUF1330" evidence="1">
    <location>
        <begin position="56"/>
        <end position="131"/>
    </location>
</feature>
<dbReference type="Pfam" id="PF07045">
    <property type="entry name" value="DUF1330"/>
    <property type="match status" value="1"/>
</dbReference>
<protein>
    <submittedName>
        <fullName evidence="2">DUF1330 domain-containing protein</fullName>
    </submittedName>
</protein>
<accession>A0ABP4FQI6</accession>
<comment type="caution">
    <text evidence="2">The sequence shown here is derived from an EMBL/GenBank/DDBJ whole genome shotgun (WGS) entry which is preliminary data.</text>
</comment>